<keyword evidence="6" id="KW-1185">Reference proteome</keyword>
<evidence type="ECO:0000256" key="1">
    <source>
        <dbReference type="ARBA" id="ARBA00023098"/>
    </source>
</evidence>
<accession>A0AA51MIL1</accession>
<dbReference type="Gene3D" id="3.40.1090.10">
    <property type="entry name" value="Cytosolic phospholipase A2 catalytic domain"/>
    <property type="match status" value="2"/>
</dbReference>
<feature type="active site" description="Nucleophile" evidence="2">
    <location>
        <position position="120"/>
    </location>
</feature>
<dbReference type="Proteomes" id="UP001223336">
    <property type="component" value="Unassembled WGS sequence"/>
</dbReference>
<dbReference type="InterPro" id="IPR002641">
    <property type="entry name" value="PNPLA_dom"/>
</dbReference>
<evidence type="ECO:0000259" key="3">
    <source>
        <dbReference type="PROSITE" id="PS51635"/>
    </source>
</evidence>
<keyword evidence="2" id="KW-0442">Lipid degradation</keyword>
<proteinExistence type="predicted"/>
<feature type="domain" description="PNPLA" evidence="3">
    <location>
        <begin position="75"/>
        <end position="320"/>
    </location>
</feature>
<organism evidence="5">
    <name type="scientific">Thiothrix subterranea</name>
    <dbReference type="NCBI Taxonomy" id="2735563"/>
    <lineage>
        <taxon>Bacteria</taxon>
        <taxon>Pseudomonadati</taxon>
        <taxon>Pseudomonadota</taxon>
        <taxon>Gammaproteobacteria</taxon>
        <taxon>Thiotrichales</taxon>
        <taxon>Thiotrichaceae</taxon>
        <taxon>Thiothrix</taxon>
    </lineage>
</organism>
<sequence length="481" mass="52540">MINGSVIPSGHPPETGTRIQRRLAAAMLLGLLLAGSSGCATRAWNTPLAATPSATPYVFANRLPRHNSSETFVVLAFSGGGTRSAAFSYGLLRKLRDTPVTLDSKTGSLLDEVDVISSVSGGSFTAAYYGLFGKRVFEDYERVFLRRDIEGVMLSQLVQPTTLSALGSSDYNRGDMVATWLGREVFANKTFADMSLGELPYVILNASDLNTGMTFSFIQQQFDFLCSDINPYPVANAVMASSAVPLIFAPITLANHNAGCQADLTGKTDWVKNALREDGLFDQRYQVARTLQRYADAKRIPLVRLLDGGLTDNLGVRGSMASPVAHYGNVLQMKGAFDPTAMAKVKRVLVIIANAQQRYPDYGWSLAGREPGLLDTLEASANAAIDLLNTETVGMAKTTFERWGDYLNARRSPEQPQVETFFVPLTFEQIHDQQQYERINTIPTSFDLEAKDVDAVISLAGELLDESPAFKAFLDTLNVRQ</sequence>
<dbReference type="GO" id="GO:0016787">
    <property type="term" value="F:hydrolase activity"/>
    <property type="evidence" value="ECO:0007669"/>
    <property type="project" value="UniProtKB-UniRule"/>
</dbReference>
<dbReference type="GO" id="GO:0016042">
    <property type="term" value="P:lipid catabolic process"/>
    <property type="evidence" value="ECO:0007669"/>
    <property type="project" value="UniProtKB-UniRule"/>
</dbReference>
<name>A0AA51MIL1_9GAMM</name>
<gene>
    <name evidence="4" type="ORF">RCC75_09370</name>
    <name evidence="5" type="ORF">RCG00_00195</name>
</gene>
<reference evidence="5 6" key="1">
    <citation type="submission" date="2023-08" db="EMBL/GenBank/DDBJ databases">
        <title>New molecular markers tilS and rpoB for phylogenetic and monitoring studies of the genus Thiothrix biodiversity.</title>
        <authorList>
            <person name="Ravin N.V."/>
            <person name="Smolyakov D."/>
            <person name="Markov N.D."/>
            <person name="Beletsky A.V."/>
            <person name="Mardanov A.V."/>
            <person name="Rudenko T.S."/>
            <person name="Grabovich M.Y."/>
        </authorList>
    </citation>
    <scope>NUCLEOTIDE SEQUENCE</scope>
    <source>
        <strain evidence="5">DNT52</strain>
        <strain evidence="4 6">H33</strain>
        <plasmid evidence="5">pThsubDNT52_1</plasmid>
    </source>
</reference>
<feature type="active site" description="Proton acceptor" evidence="2">
    <location>
        <position position="307"/>
    </location>
</feature>
<evidence type="ECO:0000256" key="2">
    <source>
        <dbReference type="PROSITE-ProRule" id="PRU01161"/>
    </source>
</evidence>
<evidence type="ECO:0000313" key="4">
    <source>
        <dbReference type="EMBL" id="MDQ5768737.1"/>
    </source>
</evidence>
<dbReference type="EMBL" id="JAVFKN010000010">
    <property type="protein sequence ID" value="MDQ5768737.1"/>
    <property type="molecule type" value="Genomic_DNA"/>
</dbReference>
<dbReference type="PROSITE" id="PS51635">
    <property type="entry name" value="PNPLA"/>
    <property type="match status" value="1"/>
</dbReference>
<dbReference type="EMBL" id="CP133216">
    <property type="protein sequence ID" value="WML84888.1"/>
    <property type="molecule type" value="Genomic_DNA"/>
</dbReference>
<evidence type="ECO:0000313" key="5">
    <source>
        <dbReference type="EMBL" id="WML84888.1"/>
    </source>
</evidence>
<feature type="short sequence motif" description="DGA/G" evidence="2">
    <location>
        <begin position="307"/>
        <end position="309"/>
    </location>
</feature>
<dbReference type="Pfam" id="PF01734">
    <property type="entry name" value="Patatin"/>
    <property type="match status" value="1"/>
</dbReference>
<dbReference type="InterPro" id="IPR016035">
    <property type="entry name" value="Acyl_Trfase/lysoPLipase"/>
</dbReference>
<dbReference type="AlphaFoldDB" id="A0AA51MIL1"/>
<protein>
    <submittedName>
        <fullName evidence="5">Patatin-like phospholipase family protein</fullName>
    </submittedName>
</protein>
<keyword evidence="1 2" id="KW-0443">Lipid metabolism</keyword>
<keyword evidence="2" id="KW-0378">Hydrolase</keyword>
<dbReference type="RefSeq" id="WP_308134706.1">
    <property type="nucleotide sequence ID" value="NZ_CP133216.1"/>
</dbReference>
<dbReference type="Proteomes" id="UP001229862">
    <property type="component" value="Plasmid pThsubDNT52_1"/>
</dbReference>
<keyword evidence="5" id="KW-0614">Plasmid</keyword>
<geneLocation type="plasmid" evidence="5">
    <name>pThsubDNT52_1</name>
</geneLocation>
<comment type="caution">
    <text evidence="2">Lacks conserved residue(s) required for the propagation of feature annotation.</text>
</comment>
<evidence type="ECO:0000313" key="6">
    <source>
        <dbReference type="Proteomes" id="UP001223336"/>
    </source>
</evidence>
<dbReference type="SUPFAM" id="SSF52151">
    <property type="entry name" value="FabD/lysophospholipase-like"/>
    <property type="match status" value="1"/>
</dbReference>